<reference evidence="2" key="2">
    <citation type="submission" date="2017-11" db="EMBL/GenBank/DDBJ databases">
        <title>Coralsnake Venomics: Analyses of Venom Gland Transcriptomes and Proteomes of Six Brazilian Taxa.</title>
        <authorList>
            <person name="Aird S.D."/>
            <person name="Jorge da Silva N."/>
            <person name="Qiu L."/>
            <person name="Villar-Briones A."/>
            <person name="Aparecida-Saddi V."/>
            <person name="Campos-Telles M.P."/>
            <person name="Grau M."/>
            <person name="Mikheyev A.S."/>
        </authorList>
    </citation>
    <scope>NUCLEOTIDE SEQUENCE</scope>
    <source>
        <tissue evidence="2">Venom_gland</tissue>
    </source>
</reference>
<accession>A0A2D4LZT3</accession>
<sequence>MQTQSTSEMILQELQETIITNHNETRTDTKEIKEEMKNVKTEVRSDIMKLDGKVDSIQKALEKNENKIKEVEKRTEKTEQEIGKISQQLKMINKEMENSFIQIEMEQAAFYLRFQNVEETKEENLEIIMAELIAEKLEREKDEILNELDEVYRVSTNYAKRYRLPKEVHIRFARKKVRDILYKIAREKGIQYRGKEIQVLKQVPRRVREQRRDYRFLATYLNQKKYSI</sequence>
<dbReference type="AlphaFoldDB" id="A0A2D4LZT3"/>
<keyword evidence="1" id="KW-0175">Coiled coil</keyword>
<dbReference type="Gene3D" id="3.30.70.1820">
    <property type="entry name" value="L1 transposable element, RRM domain"/>
    <property type="match status" value="1"/>
</dbReference>
<evidence type="ECO:0008006" key="3">
    <source>
        <dbReference type="Google" id="ProtNLM"/>
    </source>
</evidence>
<feature type="coiled-coil region" evidence="1">
    <location>
        <begin position="127"/>
        <end position="154"/>
    </location>
</feature>
<proteinExistence type="predicted"/>
<evidence type="ECO:0000313" key="2">
    <source>
        <dbReference type="EMBL" id="LAB26617.1"/>
    </source>
</evidence>
<feature type="coiled-coil region" evidence="1">
    <location>
        <begin position="22"/>
        <end position="95"/>
    </location>
</feature>
<reference evidence="2" key="1">
    <citation type="submission" date="2017-07" db="EMBL/GenBank/DDBJ databases">
        <authorList>
            <person name="Mikheyev A."/>
            <person name="Grau M."/>
        </authorList>
    </citation>
    <scope>NUCLEOTIDE SEQUENCE</scope>
    <source>
        <tissue evidence="2">Venom_gland</tissue>
    </source>
</reference>
<name>A0A2D4LZT3_9SAUR</name>
<organism evidence="2">
    <name type="scientific">Micrurus spixii</name>
    <name type="common">Amazon coral snake</name>
    <dbReference type="NCBI Taxonomy" id="129469"/>
    <lineage>
        <taxon>Eukaryota</taxon>
        <taxon>Metazoa</taxon>
        <taxon>Chordata</taxon>
        <taxon>Craniata</taxon>
        <taxon>Vertebrata</taxon>
        <taxon>Euteleostomi</taxon>
        <taxon>Lepidosauria</taxon>
        <taxon>Squamata</taxon>
        <taxon>Bifurcata</taxon>
        <taxon>Unidentata</taxon>
        <taxon>Episquamata</taxon>
        <taxon>Toxicofera</taxon>
        <taxon>Serpentes</taxon>
        <taxon>Colubroidea</taxon>
        <taxon>Elapidae</taxon>
        <taxon>Elapinae</taxon>
        <taxon>Micrurus</taxon>
    </lineage>
</organism>
<protein>
    <recommendedName>
        <fullName evidence="3">L1 transposable element RRM domain-containing protein</fullName>
    </recommendedName>
</protein>
<evidence type="ECO:0000256" key="1">
    <source>
        <dbReference type="SAM" id="Coils"/>
    </source>
</evidence>
<dbReference type="EMBL" id="IACM01060510">
    <property type="protein sequence ID" value="LAB26617.1"/>
    <property type="molecule type" value="Transcribed_RNA"/>
</dbReference>